<protein>
    <recommendedName>
        <fullName evidence="3">Protein GrpE</fullName>
    </recommendedName>
    <alternativeName>
        <fullName evidence="3">HSP-70 cofactor</fullName>
    </alternativeName>
</protein>
<dbReference type="Pfam" id="PF01025">
    <property type="entry name" value="GrpE"/>
    <property type="match status" value="1"/>
</dbReference>
<keyword evidence="3" id="KW-0346">Stress response</keyword>
<dbReference type="Proteomes" id="UP000290815">
    <property type="component" value="Chromosome"/>
</dbReference>
<dbReference type="Gene3D" id="3.90.20.20">
    <property type="match status" value="1"/>
</dbReference>
<dbReference type="InterPro" id="IPR013805">
    <property type="entry name" value="GrpE_CC"/>
</dbReference>
<evidence type="ECO:0000256" key="2">
    <source>
        <dbReference type="ARBA" id="ARBA00023186"/>
    </source>
</evidence>
<accession>A0A449AWC5</accession>
<dbReference type="PANTHER" id="PTHR21237:SF23">
    <property type="entry name" value="GRPE PROTEIN HOMOLOG, MITOCHONDRIAL"/>
    <property type="match status" value="1"/>
</dbReference>
<dbReference type="KEGG" id="mgly:NCTC10194_00650"/>
<comment type="subcellular location">
    <subcellularLocation>
        <location evidence="3">Cytoplasm</location>
    </subcellularLocation>
</comment>
<comment type="subunit">
    <text evidence="3">Homodimer.</text>
</comment>
<keyword evidence="4" id="KW-0175">Coiled coil</keyword>
<keyword evidence="3" id="KW-0963">Cytoplasm</keyword>
<dbReference type="GO" id="GO:0042803">
    <property type="term" value="F:protein homodimerization activity"/>
    <property type="evidence" value="ECO:0007669"/>
    <property type="project" value="InterPro"/>
</dbReference>
<dbReference type="EMBL" id="LR215024">
    <property type="protein sequence ID" value="VEU71008.1"/>
    <property type="molecule type" value="Genomic_DNA"/>
</dbReference>
<dbReference type="HAMAP" id="MF_01151">
    <property type="entry name" value="GrpE"/>
    <property type="match status" value="1"/>
</dbReference>
<evidence type="ECO:0000256" key="3">
    <source>
        <dbReference type="HAMAP-Rule" id="MF_01151"/>
    </source>
</evidence>
<dbReference type="GO" id="GO:0005737">
    <property type="term" value="C:cytoplasm"/>
    <property type="evidence" value="ECO:0007669"/>
    <property type="project" value="UniProtKB-SubCell"/>
</dbReference>
<dbReference type="SUPFAM" id="SSF58014">
    <property type="entry name" value="Coiled-coil domain of nucleotide exchange factor GrpE"/>
    <property type="match status" value="1"/>
</dbReference>
<comment type="similarity">
    <text evidence="1 3">Belongs to the GrpE family.</text>
</comment>
<dbReference type="GO" id="GO:0006457">
    <property type="term" value="P:protein folding"/>
    <property type="evidence" value="ECO:0007669"/>
    <property type="project" value="InterPro"/>
</dbReference>
<evidence type="ECO:0000313" key="6">
    <source>
        <dbReference type="Proteomes" id="UP000290815"/>
    </source>
</evidence>
<reference evidence="5 6" key="1">
    <citation type="submission" date="2019-01" db="EMBL/GenBank/DDBJ databases">
        <authorList>
            <consortium name="Pathogen Informatics"/>
        </authorList>
    </citation>
    <scope>NUCLEOTIDE SEQUENCE [LARGE SCALE GENOMIC DNA]</scope>
    <source>
        <strain evidence="5 6">NCTC10194</strain>
    </source>
</reference>
<evidence type="ECO:0000256" key="4">
    <source>
        <dbReference type="SAM" id="Coils"/>
    </source>
</evidence>
<dbReference type="PANTHER" id="PTHR21237">
    <property type="entry name" value="GRPE PROTEIN"/>
    <property type="match status" value="1"/>
</dbReference>
<feature type="coiled-coil region" evidence="4">
    <location>
        <begin position="104"/>
        <end position="153"/>
    </location>
</feature>
<dbReference type="Gene3D" id="2.30.22.10">
    <property type="entry name" value="Head domain of nucleotide exchange factor GrpE"/>
    <property type="match status" value="1"/>
</dbReference>
<dbReference type="GO" id="GO:0051082">
    <property type="term" value="F:unfolded protein binding"/>
    <property type="evidence" value="ECO:0007669"/>
    <property type="project" value="TreeGrafter"/>
</dbReference>
<name>A0A449AWC5_9BACT</name>
<keyword evidence="6" id="KW-1185">Reference proteome</keyword>
<sequence length="272" mass="31740">MKAIKIKDNNILKGEFKLYVEDQKQDNYSGYREITIGKEEYLPFFDEKIVNRKIKKTLEVKFSFAKDYPIEEFRRKSALVIMDNIEIIEQENFKGNESENLAKIKELEHKLSLKENEIKVLEYTFKEKASELSNKANEQIAQFRKELEEKNKNELAQAKKFALLKFMEDFETPFNNFKMAVQAGENSDNIQVKNYCYGFNIVSQQFEQVLNDHGVSLILPQVGQEFDAHKEQAIDFSTLTDFENNIITKVVKPGIMIEDRVVKPASVIVNKK</sequence>
<dbReference type="GO" id="GO:0000774">
    <property type="term" value="F:adenyl-nucleotide exchange factor activity"/>
    <property type="evidence" value="ECO:0007669"/>
    <property type="project" value="InterPro"/>
</dbReference>
<gene>
    <name evidence="5" type="primary">MCYN0297</name>
    <name evidence="3" type="synonym">grpE</name>
    <name evidence="5" type="ORF">NCTC10194_00650</name>
</gene>
<keyword evidence="2 3" id="KW-0143">Chaperone</keyword>
<dbReference type="SUPFAM" id="SSF51064">
    <property type="entry name" value="Head domain of nucleotide exchange factor GrpE"/>
    <property type="match status" value="1"/>
</dbReference>
<dbReference type="InterPro" id="IPR009012">
    <property type="entry name" value="GrpE_head"/>
</dbReference>
<dbReference type="GO" id="GO:0051087">
    <property type="term" value="F:protein-folding chaperone binding"/>
    <property type="evidence" value="ECO:0007669"/>
    <property type="project" value="InterPro"/>
</dbReference>
<proteinExistence type="inferred from homology"/>
<dbReference type="RefSeq" id="WP_027333435.1">
    <property type="nucleotide sequence ID" value="NZ_LR215024.1"/>
</dbReference>
<evidence type="ECO:0000256" key="1">
    <source>
        <dbReference type="ARBA" id="ARBA00009054"/>
    </source>
</evidence>
<organism evidence="5 6">
    <name type="scientific">Mycoplasmopsis glycophila</name>
    <dbReference type="NCBI Taxonomy" id="171285"/>
    <lineage>
        <taxon>Bacteria</taxon>
        <taxon>Bacillati</taxon>
        <taxon>Mycoplasmatota</taxon>
        <taxon>Mycoplasmoidales</taxon>
        <taxon>Metamycoplasmataceae</taxon>
        <taxon>Mycoplasmopsis</taxon>
    </lineage>
</organism>
<comment type="function">
    <text evidence="3">Participates actively in the response to hyperosmotic and heat shock by preventing the aggregation of stress-denatured proteins, in association with DnaK and GrpE. It is the nucleotide exchange factor for DnaK and may function as a thermosensor. Unfolded proteins bind initially to DnaJ; upon interaction with the DnaJ-bound protein, DnaK hydrolyzes its bound ATP, resulting in the formation of a stable complex. GrpE releases ADP from DnaK; ATP binding to DnaK triggers the release of the substrate protein, thus completing the reaction cycle. Several rounds of ATP-dependent interactions between DnaJ, DnaK and GrpE are required for fully efficient folding.</text>
</comment>
<dbReference type="AlphaFoldDB" id="A0A449AWC5"/>
<dbReference type="InterPro" id="IPR000740">
    <property type="entry name" value="GrpE"/>
</dbReference>
<evidence type="ECO:0000313" key="5">
    <source>
        <dbReference type="EMBL" id="VEU71008.1"/>
    </source>
</evidence>